<dbReference type="SUPFAM" id="SSF46785">
    <property type="entry name" value="Winged helix' DNA-binding domain"/>
    <property type="match status" value="1"/>
</dbReference>
<feature type="domain" description="Transcription regulator PadR N-terminal" evidence="1">
    <location>
        <begin position="15"/>
        <end position="82"/>
    </location>
</feature>
<dbReference type="STRING" id="1193518.BN13_1890013"/>
<accession>A0A077MES5</accession>
<dbReference type="EMBL" id="CAJC01000151">
    <property type="protein sequence ID" value="CCI53517.1"/>
    <property type="molecule type" value="Genomic_DNA"/>
</dbReference>
<evidence type="ECO:0000259" key="1">
    <source>
        <dbReference type="Pfam" id="PF03551"/>
    </source>
</evidence>
<sequence length="130" mass="13975">MSTPFRMTIPTQRVLAVLLADQGKEHHGYDIARQAGLASGTVHPILARLEDAGWVSSRWEQIDESDAGRRARRYYAMTDAGVSGARAALAKVWPAPVTERSHVARSSGLATILSPAILDSANPNPIEVSS</sequence>
<dbReference type="Gene3D" id="1.10.10.10">
    <property type="entry name" value="Winged helix-like DNA-binding domain superfamily/Winged helix DNA-binding domain"/>
    <property type="match status" value="1"/>
</dbReference>
<dbReference type="AlphaFoldDB" id="A0A077MES5"/>
<proteinExistence type="predicted"/>
<reference evidence="3" key="1">
    <citation type="submission" date="2012-05" db="EMBL/GenBank/DDBJ databases">
        <authorList>
            <person name="McIlroy S."/>
        </authorList>
    </citation>
    <scope>NUCLEOTIDE SEQUENCE</scope>
    <source>
        <strain evidence="3">Ben 74</strain>
    </source>
</reference>
<protein>
    <recommendedName>
        <fullName evidence="1">Transcription regulator PadR N-terminal domain-containing protein</fullName>
    </recommendedName>
</protein>
<dbReference type="InterPro" id="IPR036388">
    <property type="entry name" value="WH-like_DNA-bd_sf"/>
</dbReference>
<reference evidence="3 4" key="2">
    <citation type="journal article" date="2013" name="ISME J.">
        <title>A metabolic model for members of the genus Tetrasphaera involved in enhanced biological phosphorus removal.</title>
        <authorList>
            <person name="Kristiansen R."/>
            <person name="Nguyen H.T.T."/>
            <person name="Saunders A.M."/>
            <person name="Nielsen J.L."/>
            <person name="Wimmer R."/>
            <person name="Le V.Q."/>
            <person name="McIlroy S.J."/>
            <person name="Petrovski S."/>
            <person name="Seviour R.J."/>
            <person name="Calteau A."/>
            <person name="Nielsen K.L."/>
            <person name="Nielsen P.H."/>
        </authorList>
    </citation>
    <scope>NUCLEOTIDE SEQUENCE [LARGE SCALE GENOMIC DNA]</scope>
    <source>
        <strain evidence="3 4">Ben 74</strain>
    </source>
</reference>
<gene>
    <name evidence="2" type="ORF">BN13_1890013</name>
    <name evidence="3" type="ORF">BN13_400007</name>
</gene>
<dbReference type="Proteomes" id="UP000035720">
    <property type="component" value="Unassembled WGS sequence"/>
</dbReference>
<dbReference type="InterPro" id="IPR036390">
    <property type="entry name" value="WH_DNA-bd_sf"/>
</dbReference>
<organism evidence="3 4">
    <name type="scientific">Nostocoides jenkinsii Ben 74</name>
    <dbReference type="NCBI Taxonomy" id="1193518"/>
    <lineage>
        <taxon>Bacteria</taxon>
        <taxon>Bacillati</taxon>
        <taxon>Actinomycetota</taxon>
        <taxon>Actinomycetes</taxon>
        <taxon>Micrococcales</taxon>
        <taxon>Intrasporangiaceae</taxon>
        <taxon>Nostocoides</taxon>
    </lineage>
</organism>
<dbReference type="Pfam" id="PF03551">
    <property type="entry name" value="PadR"/>
    <property type="match status" value="1"/>
</dbReference>
<keyword evidence="4" id="KW-1185">Reference proteome</keyword>
<evidence type="ECO:0000313" key="2">
    <source>
        <dbReference type="EMBL" id="CCI52595.1"/>
    </source>
</evidence>
<comment type="caution">
    <text evidence="3">The sequence shown here is derived from an EMBL/GenBank/DDBJ whole genome shotgun (WGS) entry which is preliminary data.</text>
</comment>
<name>A0A077MES5_9MICO</name>
<dbReference type="RefSeq" id="WP_235433973.1">
    <property type="nucleotide sequence ID" value="NZ_HF571038.1"/>
</dbReference>
<dbReference type="InterPro" id="IPR005149">
    <property type="entry name" value="Tscrpt_reg_PadR_N"/>
</dbReference>
<evidence type="ECO:0000313" key="3">
    <source>
        <dbReference type="EMBL" id="CCI53517.1"/>
    </source>
</evidence>
<dbReference type="EMBL" id="CAJC01000100">
    <property type="protein sequence ID" value="CCI52595.1"/>
    <property type="molecule type" value="Genomic_DNA"/>
</dbReference>
<evidence type="ECO:0000313" key="4">
    <source>
        <dbReference type="Proteomes" id="UP000035720"/>
    </source>
</evidence>